<dbReference type="PANTHER" id="PTHR43790:SF8">
    <property type="entry name" value="SUGAR ABC TRANSPORTER ATP-BINDING PROTEIN"/>
    <property type="match status" value="1"/>
</dbReference>
<dbReference type="PROSITE" id="PS50893">
    <property type="entry name" value="ABC_TRANSPORTER_2"/>
    <property type="match status" value="1"/>
</dbReference>
<dbReference type="GO" id="GO:0016887">
    <property type="term" value="F:ATP hydrolysis activity"/>
    <property type="evidence" value="ECO:0007669"/>
    <property type="project" value="InterPro"/>
</dbReference>
<dbReference type="InterPro" id="IPR027417">
    <property type="entry name" value="P-loop_NTPase"/>
</dbReference>
<name>A0A0D2JAJ0_9BACT</name>
<dbReference type="GO" id="GO:0005524">
    <property type="term" value="F:ATP binding"/>
    <property type="evidence" value="ECO:0007669"/>
    <property type="project" value="UniProtKB-KW"/>
</dbReference>
<dbReference type="RefSeq" id="WP_044350121.1">
    <property type="nucleotide sequence ID" value="NZ_AZAC01000023.1"/>
</dbReference>
<comment type="caution">
    <text evidence="4">The sequence shown here is derived from an EMBL/GenBank/DDBJ whole genome shotgun (WGS) entry which is preliminary data.</text>
</comment>
<dbReference type="PROSITE" id="PS00211">
    <property type="entry name" value="ABC_TRANSPORTER_1"/>
    <property type="match status" value="1"/>
</dbReference>
<evidence type="ECO:0000256" key="1">
    <source>
        <dbReference type="ARBA" id="ARBA00022741"/>
    </source>
</evidence>
<dbReference type="OrthoDB" id="9809450at2"/>
<dbReference type="AlphaFoldDB" id="A0A0D2JAJ0"/>
<dbReference type="PANTHER" id="PTHR43790">
    <property type="entry name" value="CARBOHYDRATE TRANSPORT ATP-BINDING PROTEIN MG119-RELATED"/>
    <property type="match status" value="1"/>
</dbReference>
<organism evidence="4 5">
    <name type="scientific">Dethiosulfatarculus sandiegensis</name>
    <dbReference type="NCBI Taxonomy" id="1429043"/>
    <lineage>
        <taxon>Bacteria</taxon>
        <taxon>Pseudomonadati</taxon>
        <taxon>Thermodesulfobacteriota</taxon>
        <taxon>Desulfarculia</taxon>
        <taxon>Desulfarculales</taxon>
        <taxon>Desulfarculaceae</taxon>
        <taxon>Dethiosulfatarculus</taxon>
    </lineage>
</organism>
<keyword evidence="2 4" id="KW-0067">ATP-binding</keyword>
<evidence type="ECO:0000259" key="3">
    <source>
        <dbReference type="PROSITE" id="PS50893"/>
    </source>
</evidence>
<proteinExistence type="predicted"/>
<dbReference type="SUPFAM" id="SSF52540">
    <property type="entry name" value="P-loop containing nucleoside triphosphate hydrolases"/>
    <property type="match status" value="1"/>
</dbReference>
<dbReference type="SMART" id="SM00382">
    <property type="entry name" value="AAA"/>
    <property type="match status" value="1"/>
</dbReference>
<sequence>MDALLEVKGIRKYYGAVKALIGVDLKVRPGEVLAICGDNGAGKSTLIRIVSGAETQTQGSLFLRGEKVEFQSPADALRKGVATIYQDLALAPRLTIYQNVYMGAELLKNTFLPMVKVLDKPQMKKLAAGYLSRLNVTIQDLEAPVNTLSGGQRQAVAISRALRWNAELVIMDEPTAALGVKETAQVLELIRQLNKQGVTVILISHNMKDVVSVATRVAIIKGGLKVGECTTEDLTPEELSNMVMTGNLGDKNLLN</sequence>
<dbReference type="EMBL" id="AZAC01000023">
    <property type="protein sequence ID" value="KIX12746.1"/>
    <property type="molecule type" value="Genomic_DNA"/>
</dbReference>
<keyword evidence="1" id="KW-0547">Nucleotide-binding</keyword>
<gene>
    <name evidence="4" type="ORF">X474_16990</name>
</gene>
<reference evidence="4 5" key="1">
    <citation type="submission" date="2013-11" db="EMBL/GenBank/DDBJ databases">
        <title>Metagenomic analysis of a methanogenic consortium involved in long chain n-alkane degradation.</title>
        <authorList>
            <person name="Davidova I.A."/>
            <person name="Callaghan A.V."/>
            <person name="Wawrik B."/>
            <person name="Pruitt S."/>
            <person name="Marks C."/>
            <person name="Duncan K.E."/>
            <person name="Suflita J.M."/>
        </authorList>
    </citation>
    <scope>NUCLEOTIDE SEQUENCE [LARGE SCALE GENOMIC DNA]</scope>
    <source>
        <strain evidence="4 5">SPR</strain>
    </source>
</reference>
<evidence type="ECO:0000256" key="2">
    <source>
        <dbReference type="ARBA" id="ARBA00022840"/>
    </source>
</evidence>
<dbReference type="STRING" id="1429043.X474_16990"/>
<dbReference type="Proteomes" id="UP000032233">
    <property type="component" value="Unassembled WGS sequence"/>
</dbReference>
<dbReference type="CDD" id="cd03216">
    <property type="entry name" value="ABC_Carb_Monos_I"/>
    <property type="match status" value="1"/>
</dbReference>
<dbReference type="Pfam" id="PF00005">
    <property type="entry name" value="ABC_tran"/>
    <property type="match status" value="1"/>
</dbReference>
<dbReference type="InParanoid" id="A0A0D2JAJ0"/>
<dbReference type="InterPro" id="IPR003593">
    <property type="entry name" value="AAA+_ATPase"/>
</dbReference>
<dbReference type="InterPro" id="IPR017871">
    <property type="entry name" value="ABC_transporter-like_CS"/>
</dbReference>
<evidence type="ECO:0000313" key="4">
    <source>
        <dbReference type="EMBL" id="KIX12746.1"/>
    </source>
</evidence>
<protein>
    <submittedName>
        <fullName evidence="4">ABC transporter ATP-binding protein</fullName>
    </submittedName>
</protein>
<accession>A0A0D2JAJ0</accession>
<dbReference type="PATRIC" id="fig|1429043.3.peg.3595"/>
<feature type="domain" description="ABC transporter" evidence="3">
    <location>
        <begin position="5"/>
        <end position="247"/>
    </location>
</feature>
<keyword evidence="5" id="KW-1185">Reference proteome</keyword>
<dbReference type="InterPro" id="IPR003439">
    <property type="entry name" value="ABC_transporter-like_ATP-bd"/>
</dbReference>
<dbReference type="InterPro" id="IPR050107">
    <property type="entry name" value="ABC_carbohydrate_import_ATPase"/>
</dbReference>
<dbReference type="Gene3D" id="3.40.50.300">
    <property type="entry name" value="P-loop containing nucleotide triphosphate hydrolases"/>
    <property type="match status" value="1"/>
</dbReference>
<evidence type="ECO:0000313" key="5">
    <source>
        <dbReference type="Proteomes" id="UP000032233"/>
    </source>
</evidence>